<name>A0A6J3J137_SAPAP</name>
<keyword evidence="2" id="KW-1185">Reference proteome</keyword>
<protein>
    <submittedName>
        <fullName evidence="3">Uncharacterized protein LOC116560881</fullName>
    </submittedName>
</protein>
<dbReference type="AlphaFoldDB" id="A0A6J3J137"/>
<dbReference type="GeneID" id="116560881"/>
<reference evidence="3" key="1">
    <citation type="submission" date="2025-08" db="UniProtKB">
        <authorList>
            <consortium name="RefSeq"/>
        </authorList>
    </citation>
    <scope>IDENTIFICATION</scope>
    <source>
        <tissue evidence="3">Blood</tissue>
    </source>
</reference>
<sequence>MLLFHPSWGPSLGRTGPSLETLPLRPALVGPALGKAARAPGQPPAPPLLARSSGCPGVVGGAGAAAAPLSRVPQCSALAGSGDPWFRGGGGGGSRRALRKPSGCGWKEATRPLGCAVSRAGFWGAR</sequence>
<organism evidence="2 3">
    <name type="scientific">Sapajus apella</name>
    <name type="common">Brown-capped capuchin</name>
    <name type="synonym">Cebus apella</name>
    <dbReference type="NCBI Taxonomy" id="9515"/>
    <lineage>
        <taxon>Eukaryota</taxon>
        <taxon>Metazoa</taxon>
        <taxon>Chordata</taxon>
        <taxon>Craniata</taxon>
        <taxon>Vertebrata</taxon>
        <taxon>Euteleostomi</taxon>
        <taxon>Mammalia</taxon>
        <taxon>Eutheria</taxon>
        <taxon>Euarchontoglires</taxon>
        <taxon>Primates</taxon>
        <taxon>Haplorrhini</taxon>
        <taxon>Platyrrhini</taxon>
        <taxon>Cebidae</taxon>
        <taxon>Cebinae</taxon>
        <taxon>Sapajus</taxon>
    </lineage>
</organism>
<evidence type="ECO:0000313" key="3">
    <source>
        <dbReference type="RefSeq" id="XP_032148328.1"/>
    </source>
</evidence>
<dbReference type="RefSeq" id="XP_032148328.1">
    <property type="nucleotide sequence ID" value="XM_032292437.1"/>
</dbReference>
<evidence type="ECO:0000313" key="2">
    <source>
        <dbReference type="Proteomes" id="UP000504640"/>
    </source>
</evidence>
<feature type="region of interest" description="Disordered" evidence="1">
    <location>
        <begin position="82"/>
        <end position="103"/>
    </location>
</feature>
<proteinExistence type="predicted"/>
<gene>
    <name evidence="3" type="primary">LOC116560881</name>
</gene>
<evidence type="ECO:0000256" key="1">
    <source>
        <dbReference type="SAM" id="MobiDB-lite"/>
    </source>
</evidence>
<dbReference type="Proteomes" id="UP000504640">
    <property type="component" value="Unplaced"/>
</dbReference>
<accession>A0A6J3J137</accession>